<gene>
    <name evidence="3" type="ORF">BCR35DRAFT_355497</name>
</gene>
<evidence type="ECO:0000313" key="3">
    <source>
        <dbReference type="EMBL" id="ORY57403.1"/>
    </source>
</evidence>
<keyword evidence="4" id="KW-1185">Reference proteome</keyword>
<name>A0A1Y2DDP5_9BASI</name>
<sequence length="239" mass="26371">MSRQILFGPHHDWPTFGPVNDTVRGGASTSQWKVLDESNRARFSGHLDISALGGAGFASQSTAFKPTLSLSPHDFSGLAITLSVPSHIPQGHPSAFVLTLKNDIPGRRQDGRRESVLSYEMAFDLRELAGEKDREVEIVAEWKDFKATYRGREDKEAKPLNSEKIEELSFMCRSNFGAQHGDFSLDIVSLAAVREPFPSHQGSSAPSQTWFGWLLSLITNAWSSLCSKLRGDGALRLPE</sequence>
<dbReference type="PANTHER" id="PTHR13194">
    <property type="entry name" value="COMPLEX I INTERMEDIATE-ASSOCIATED PROTEIN 30"/>
    <property type="match status" value="1"/>
</dbReference>
<dbReference type="Proteomes" id="UP000193467">
    <property type="component" value="Unassembled WGS sequence"/>
</dbReference>
<dbReference type="InterPro" id="IPR013857">
    <property type="entry name" value="NADH-UbQ_OxRdtase-assoc_prot30"/>
</dbReference>
<dbReference type="InterPro" id="IPR008979">
    <property type="entry name" value="Galactose-bd-like_sf"/>
</dbReference>
<comment type="caution">
    <text evidence="3">The sequence shown here is derived from an EMBL/GenBank/DDBJ whole genome shotgun (WGS) entry which is preliminary data.</text>
</comment>
<evidence type="ECO:0000256" key="1">
    <source>
        <dbReference type="ARBA" id="ARBA00007884"/>
    </source>
</evidence>
<proteinExistence type="inferred from homology"/>
<dbReference type="SUPFAM" id="SSF49785">
    <property type="entry name" value="Galactose-binding domain-like"/>
    <property type="match status" value="1"/>
</dbReference>
<comment type="similarity">
    <text evidence="1">Belongs to the CIA30 family.</text>
</comment>
<dbReference type="GO" id="GO:0051082">
    <property type="term" value="F:unfolded protein binding"/>
    <property type="evidence" value="ECO:0007669"/>
    <property type="project" value="TreeGrafter"/>
</dbReference>
<dbReference type="InterPro" id="IPR039131">
    <property type="entry name" value="NDUFAF1"/>
</dbReference>
<dbReference type="EMBL" id="MCGR01000082">
    <property type="protein sequence ID" value="ORY57403.1"/>
    <property type="molecule type" value="Genomic_DNA"/>
</dbReference>
<organism evidence="3 4">
    <name type="scientific">Leucosporidium creatinivorum</name>
    <dbReference type="NCBI Taxonomy" id="106004"/>
    <lineage>
        <taxon>Eukaryota</taxon>
        <taxon>Fungi</taxon>
        <taxon>Dikarya</taxon>
        <taxon>Basidiomycota</taxon>
        <taxon>Pucciniomycotina</taxon>
        <taxon>Microbotryomycetes</taxon>
        <taxon>Leucosporidiales</taxon>
        <taxon>Leucosporidium</taxon>
    </lineage>
</organism>
<dbReference type="Pfam" id="PF08547">
    <property type="entry name" value="CIA30"/>
    <property type="match status" value="1"/>
</dbReference>
<dbReference type="AlphaFoldDB" id="A0A1Y2DDP5"/>
<dbReference type="STRING" id="106004.A0A1Y2DDP5"/>
<dbReference type="OrthoDB" id="426386at2759"/>
<dbReference type="GO" id="GO:0010257">
    <property type="term" value="P:NADH dehydrogenase complex assembly"/>
    <property type="evidence" value="ECO:0007669"/>
    <property type="project" value="TreeGrafter"/>
</dbReference>
<reference evidence="3 4" key="1">
    <citation type="submission" date="2016-07" db="EMBL/GenBank/DDBJ databases">
        <title>Pervasive Adenine N6-methylation of Active Genes in Fungi.</title>
        <authorList>
            <consortium name="DOE Joint Genome Institute"/>
            <person name="Mondo S.J."/>
            <person name="Dannebaum R.O."/>
            <person name="Kuo R.C."/>
            <person name="Labutti K."/>
            <person name="Haridas S."/>
            <person name="Kuo A."/>
            <person name="Salamov A."/>
            <person name="Ahrendt S.R."/>
            <person name="Lipzen A."/>
            <person name="Sullivan W."/>
            <person name="Andreopoulos W.B."/>
            <person name="Clum A."/>
            <person name="Lindquist E."/>
            <person name="Daum C."/>
            <person name="Ramamoorthy G.K."/>
            <person name="Gryganskyi A."/>
            <person name="Culley D."/>
            <person name="Magnuson J.K."/>
            <person name="James T.Y."/>
            <person name="O'Malley M.A."/>
            <person name="Stajich J.E."/>
            <person name="Spatafora J.W."/>
            <person name="Visel A."/>
            <person name="Grigoriev I.V."/>
        </authorList>
    </citation>
    <scope>NUCLEOTIDE SEQUENCE [LARGE SCALE GENOMIC DNA]</scope>
    <source>
        <strain evidence="3 4">62-1032</strain>
    </source>
</reference>
<protein>
    <submittedName>
        <fullName evidence="3">Complex I intermediate-associated protein 30-domain-containing protein</fullName>
    </submittedName>
</protein>
<dbReference type="InParanoid" id="A0A1Y2DDP5"/>
<dbReference type="PANTHER" id="PTHR13194:SF19">
    <property type="entry name" value="NAD(P)-BINDING ROSSMANN-FOLD SUPERFAMILY PROTEIN"/>
    <property type="match status" value="1"/>
</dbReference>
<evidence type="ECO:0000259" key="2">
    <source>
        <dbReference type="Pfam" id="PF08547"/>
    </source>
</evidence>
<accession>A0A1Y2DDP5</accession>
<feature type="domain" description="NADH:ubiquinone oxidoreductase intermediate-associated protein 30" evidence="2">
    <location>
        <begin position="7"/>
        <end position="187"/>
    </location>
</feature>
<evidence type="ECO:0000313" key="4">
    <source>
        <dbReference type="Proteomes" id="UP000193467"/>
    </source>
</evidence>